<dbReference type="SUPFAM" id="SSF55347">
    <property type="entry name" value="Glyceraldehyde-3-phosphate dehydrogenase-like, C-terminal domain"/>
    <property type="match status" value="1"/>
</dbReference>
<name>A0A1J4SJW0_9BACT</name>
<dbReference type="Proteomes" id="UP000182278">
    <property type="component" value="Unassembled WGS sequence"/>
</dbReference>
<dbReference type="PANTHER" id="PTHR43708:SF8">
    <property type="entry name" value="OXIDOREDUCTASE"/>
    <property type="match status" value="1"/>
</dbReference>
<dbReference type="EMBL" id="MNUO01000016">
    <property type="protein sequence ID" value="OIN98334.1"/>
    <property type="molecule type" value="Genomic_DNA"/>
</dbReference>
<gene>
    <name evidence="3" type="ORF">AUJ66_01165</name>
</gene>
<dbReference type="InterPro" id="IPR051317">
    <property type="entry name" value="Gfo/Idh/MocA_oxidoreduct"/>
</dbReference>
<sequence>MEKVKVGIVGLGRSGWDIHGKLIGSLPDKYQVVAVCDADKNRREEAEKKFNCRSYLDLSSLLKNEEVELAIIATPSHLHAPNAIEALKSGKNVVCEKPMATKLSDADLMIETAKREGKILSVFHNRRYSPDFLKVKEVIKSGKLGRIVLIKMNWSGFGRRWDWQTLKKFGGGTLNNTCPHAIDQALQLFGEKEPEIFCHLERTLTLGDADDHVKVIFKAEGASMIDLEVTSTCPYPHDMWSVMGTQGGLRGNAQELHWKYFDPAKLPAREVETKPTPDRSYNSEQIPWEQEESWELSKDASPGQLGFYIDLYDTLRNNAFLAITPESARRVMWAIERCHHLGGM</sequence>
<dbReference type="InterPro" id="IPR055170">
    <property type="entry name" value="GFO_IDH_MocA-like_dom"/>
</dbReference>
<accession>A0A1J4SJW0</accession>
<dbReference type="SUPFAM" id="SSF51735">
    <property type="entry name" value="NAD(P)-binding Rossmann-fold domains"/>
    <property type="match status" value="1"/>
</dbReference>
<dbReference type="STRING" id="1817893.AUJ66_01165"/>
<evidence type="ECO:0000313" key="3">
    <source>
        <dbReference type="EMBL" id="OIN98334.1"/>
    </source>
</evidence>
<dbReference type="Pfam" id="PF01408">
    <property type="entry name" value="GFO_IDH_MocA"/>
    <property type="match status" value="1"/>
</dbReference>
<dbReference type="Gene3D" id="3.30.360.10">
    <property type="entry name" value="Dihydrodipicolinate Reductase, domain 2"/>
    <property type="match status" value="1"/>
</dbReference>
<evidence type="ECO:0008006" key="5">
    <source>
        <dbReference type="Google" id="ProtNLM"/>
    </source>
</evidence>
<dbReference type="InterPro" id="IPR000683">
    <property type="entry name" value="Gfo/Idh/MocA-like_OxRdtase_N"/>
</dbReference>
<evidence type="ECO:0000259" key="2">
    <source>
        <dbReference type="Pfam" id="PF22725"/>
    </source>
</evidence>
<dbReference type="AlphaFoldDB" id="A0A1J4SJW0"/>
<protein>
    <recommendedName>
        <fullName evidence="5">Oxidoreductase</fullName>
    </recommendedName>
</protein>
<proteinExistence type="predicted"/>
<dbReference type="Gene3D" id="3.40.50.720">
    <property type="entry name" value="NAD(P)-binding Rossmann-like Domain"/>
    <property type="match status" value="1"/>
</dbReference>
<dbReference type="PANTHER" id="PTHR43708">
    <property type="entry name" value="CONSERVED EXPRESSED OXIDOREDUCTASE (EUROFUNG)"/>
    <property type="match status" value="1"/>
</dbReference>
<dbReference type="Pfam" id="PF22725">
    <property type="entry name" value="GFO_IDH_MocA_C3"/>
    <property type="match status" value="1"/>
</dbReference>
<dbReference type="GO" id="GO:0000166">
    <property type="term" value="F:nucleotide binding"/>
    <property type="evidence" value="ECO:0007669"/>
    <property type="project" value="InterPro"/>
</dbReference>
<evidence type="ECO:0000313" key="4">
    <source>
        <dbReference type="Proteomes" id="UP000182278"/>
    </source>
</evidence>
<organism evidence="3 4">
    <name type="scientific">Candidatus Desantisbacteria bacterium CG1_02_38_46</name>
    <dbReference type="NCBI Taxonomy" id="1817893"/>
    <lineage>
        <taxon>Bacteria</taxon>
        <taxon>Candidatus Desantisiibacteriota</taxon>
    </lineage>
</organism>
<dbReference type="InterPro" id="IPR036291">
    <property type="entry name" value="NAD(P)-bd_dom_sf"/>
</dbReference>
<feature type="domain" description="GFO/IDH/MocA-like oxidoreductase" evidence="2">
    <location>
        <begin position="132"/>
        <end position="250"/>
    </location>
</feature>
<feature type="domain" description="Gfo/Idh/MocA-like oxidoreductase N-terminal" evidence="1">
    <location>
        <begin position="4"/>
        <end position="124"/>
    </location>
</feature>
<comment type="caution">
    <text evidence="3">The sequence shown here is derived from an EMBL/GenBank/DDBJ whole genome shotgun (WGS) entry which is preliminary data.</text>
</comment>
<reference evidence="3 4" key="1">
    <citation type="journal article" date="2016" name="Environ. Microbiol.">
        <title>Genomic resolution of a cold subsurface aquifer community provides metabolic insights for novel microbes adapted to high CO concentrations.</title>
        <authorList>
            <person name="Probst A.J."/>
            <person name="Castelle C.J."/>
            <person name="Singh A."/>
            <person name="Brown C.T."/>
            <person name="Anantharaman K."/>
            <person name="Sharon I."/>
            <person name="Hug L.A."/>
            <person name="Burstein D."/>
            <person name="Emerson J.B."/>
            <person name="Thomas B.C."/>
            <person name="Banfield J.F."/>
        </authorList>
    </citation>
    <scope>NUCLEOTIDE SEQUENCE [LARGE SCALE GENOMIC DNA]</scope>
    <source>
        <strain evidence="3">CG1_02_38_46</strain>
    </source>
</reference>
<evidence type="ECO:0000259" key="1">
    <source>
        <dbReference type="Pfam" id="PF01408"/>
    </source>
</evidence>